<evidence type="ECO:0000259" key="5">
    <source>
        <dbReference type="Pfam" id="PF04542"/>
    </source>
</evidence>
<dbReference type="Gene3D" id="1.10.1740.10">
    <property type="match status" value="1"/>
</dbReference>
<reference evidence="7 8" key="1">
    <citation type="submission" date="2016-08" db="EMBL/GenBank/DDBJ databases">
        <authorList>
            <person name="Seilhamer J.J."/>
        </authorList>
    </citation>
    <scope>NUCLEOTIDE SEQUENCE [LARGE SCALE GENOMIC DNA]</scope>
    <source>
        <strain evidence="7">ING2-E5A</strain>
    </source>
</reference>
<dbReference type="InterPro" id="IPR014284">
    <property type="entry name" value="RNA_pol_sigma-70_dom"/>
</dbReference>
<sequence length="183" mass="21696">MLSDRHLFERISEGEEQAFHLFFRRYHQRMVTFTGKVVKLPHVAEEIVQEVFIRIWENRGTLADIRNPEDYLFILIRNHALNHLRAAAIEERRREQLWEALEQQAADMTSALEIKEAEAFFAKILAKLTPQQQLIFRMNREEGLSHLQIAEKLNLSRHTVKKHVANSMKIFKANLKYFGQLFL</sequence>
<dbReference type="Proteomes" id="UP000178485">
    <property type="component" value="Chromosome i"/>
</dbReference>
<dbReference type="NCBIfam" id="TIGR02985">
    <property type="entry name" value="Sig70_bacteroi1"/>
    <property type="match status" value="1"/>
</dbReference>
<protein>
    <submittedName>
        <fullName evidence="7">Putative RNA polymerase ECF-type sigma factor</fullName>
    </submittedName>
</protein>
<dbReference type="InterPro" id="IPR039425">
    <property type="entry name" value="RNA_pol_sigma-70-like"/>
</dbReference>
<dbReference type="InterPro" id="IPR013324">
    <property type="entry name" value="RNA_pol_sigma_r3/r4-like"/>
</dbReference>
<dbReference type="InterPro" id="IPR014327">
    <property type="entry name" value="RNA_pol_sigma70_bacteroid"/>
</dbReference>
<comment type="similarity">
    <text evidence="1">Belongs to the sigma-70 factor family. ECF subfamily.</text>
</comment>
<keyword evidence="4" id="KW-0804">Transcription</keyword>
<dbReference type="SUPFAM" id="SSF88946">
    <property type="entry name" value="Sigma2 domain of RNA polymerase sigma factors"/>
    <property type="match status" value="1"/>
</dbReference>
<keyword evidence="3" id="KW-0731">Sigma factor</keyword>
<name>A0A1G4G3J2_9BACT</name>
<evidence type="ECO:0000256" key="1">
    <source>
        <dbReference type="ARBA" id="ARBA00010641"/>
    </source>
</evidence>
<proteinExistence type="inferred from homology"/>
<accession>A0A1G4G3J2</accession>
<evidence type="ECO:0000256" key="4">
    <source>
        <dbReference type="ARBA" id="ARBA00023163"/>
    </source>
</evidence>
<dbReference type="InterPro" id="IPR013249">
    <property type="entry name" value="RNA_pol_sigma70_r4_t2"/>
</dbReference>
<dbReference type="AlphaFoldDB" id="A0A1G4G3J2"/>
<dbReference type="NCBIfam" id="TIGR02937">
    <property type="entry name" value="sigma70-ECF"/>
    <property type="match status" value="1"/>
</dbReference>
<dbReference type="InterPro" id="IPR036388">
    <property type="entry name" value="WH-like_DNA-bd_sf"/>
</dbReference>
<evidence type="ECO:0000259" key="6">
    <source>
        <dbReference type="Pfam" id="PF08281"/>
    </source>
</evidence>
<dbReference type="GO" id="GO:0016987">
    <property type="term" value="F:sigma factor activity"/>
    <property type="evidence" value="ECO:0007669"/>
    <property type="project" value="UniProtKB-KW"/>
</dbReference>
<feature type="domain" description="RNA polymerase sigma factor 70 region 4 type 2" evidence="6">
    <location>
        <begin position="123"/>
        <end position="169"/>
    </location>
</feature>
<dbReference type="Pfam" id="PF04542">
    <property type="entry name" value="Sigma70_r2"/>
    <property type="match status" value="1"/>
</dbReference>
<dbReference type="KEGG" id="pmuc:ING2E5A_0237"/>
<dbReference type="PANTHER" id="PTHR43133:SF46">
    <property type="entry name" value="RNA POLYMERASE SIGMA-70 FACTOR ECF SUBFAMILY"/>
    <property type="match status" value="1"/>
</dbReference>
<dbReference type="PANTHER" id="PTHR43133">
    <property type="entry name" value="RNA POLYMERASE ECF-TYPE SIGMA FACTO"/>
    <property type="match status" value="1"/>
</dbReference>
<keyword evidence="8" id="KW-1185">Reference proteome</keyword>
<evidence type="ECO:0000256" key="3">
    <source>
        <dbReference type="ARBA" id="ARBA00023082"/>
    </source>
</evidence>
<dbReference type="EMBL" id="LT608328">
    <property type="protein sequence ID" value="SCM55316.1"/>
    <property type="molecule type" value="Genomic_DNA"/>
</dbReference>
<evidence type="ECO:0000313" key="8">
    <source>
        <dbReference type="Proteomes" id="UP000178485"/>
    </source>
</evidence>
<keyword evidence="2" id="KW-0805">Transcription regulation</keyword>
<evidence type="ECO:0000313" key="7">
    <source>
        <dbReference type="EMBL" id="SCM55316.1"/>
    </source>
</evidence>
<dbReference type="RefSeq" id="WP_161941919.1">
    <property type="nucleotide sequence ID" value="NZ_DUQN01000036.1"/>
</dbReference>
<gene>
    <name evidence="7" type="ORF">ING2E5A_0237</name>
</gene>
<organism evidence="7 8">
    <name type="scientific">Petrimonas mucosa</name>
    <dbReference type="NCBI Taxonomy" id="1642646"/>
    <lineage>
        <taxon>Bacteria</taxon>
        <taxon>Pseudomonadati</taxon>
        <taxon>Bacteroidota</taxon>
        <taxon>Bacteroidia</taxon>
        <taxon>Bacteroidales</taxon>
        <taxon>Dysgonomonadaceae</taxon>
        <taxon>Petrimonas</taxon>
    </lineage>
</organism>
<feature type="domain" description="RNA polymerase sigma-70 region 2" evidence="5">
    <location>
        <begin position="22"/>
        <end position="87"/>
    </location>
</feature>
<evidence type="ECO:0000256" key="2">
    <source>
        <dbReference type="ARBA" id="ARBA00023015"/>
    </source>
</evidence>
<dbReference type="InterPro" id="IPR007627">
    <property type="entry name" value="RNA_pol_sigma70_r2"/>
</dbReference>
<dbReference type="InterPro" id="IPR013325">
    <property type="entry name" value="RNA_pol_sigma_r2"/>
</dbReference>
<dbReference type="GO" id="GO:0003677">
    <property type="term" value="F:DNA binding"/>
    <property type="evidence" value="ECO:0007669"/>
    <property type="project" value="InterPro"/>
</dbReference>
<dbReference type="SUPFAM" id="SSF88659">
    <property type="entry name" value="Sigma3 and sigma4 domains of RNA polymerase sigma factors"/>
    <property type="match status" value="1"/>
</dbReference>
<dbReference type="Gene3D" id="1.10.10.10">
    <property type="entry name" value="Winged helix-like DNA-binding domain superfamily/Winged helix DNA-binding domain"/>
    <property type="match status" value="1"/>
</dbReference>
<dbReference type="Pfam" id="PF08281">
    <property type="entry name" value="Sigma70_r4_2"/>
    <property type="match status" value="1"/>
</dbReference>
<dbReference type="STRING" id="1642646.ING2E5A_0237"/>
<dbReference type="GO" id="GO:0006352">
    <property type="term" value="P:DNA-templated transcription initiation"/>
    <property type="evidence" value="ECO:0007669"/>
    <property type="project" value="InterPro"/>
</dbReference>